<proteinExistence type="predicted"/>
<name>A0A369A3H2_9FLAO</name>
<protein>
    <submittedName>
        <fullName evidence="1">Uncharacterized protein</fullName>
    </submittedName>
</protein>
<comment type="caution">
    <text evidence="1">The sequence shown here is derived from an EMBL/GenBank/DDBJ whole genome shotgun (WGS) entry which is preliminary data.</text>
</comment>
<evidence type="ECO:0000313" key="1">
    <source>
        <dbReference type="EMBL" id="RCX03870.1"/>
    </source>
</evidence>
<organism evidence="1 2">
    <name type="scientific">Schleiferia thermophila</name>
    <dbReference type="NCBI Taxonomy" id="884107"/>
    <lineage>
        <taxon>Bacteria</taxon>
        <taxon>Pseudomonadati</taxon>
        <taxon>Bacteroidota</taxon>
        <taxon>Flavobacteriia</taxon>
        <taxon>Flavobacteriales</taxon>
        <taxon>Schleiferiaceae</taxon>
        <taxon>Schleiferia</taxon>
    </lineage>
</organism>
<sequence length="309" mass="35634">MSLLSDLCLCQFKVTTTHRMPIKNIQHIQRFLSKHKEFFIIFLLLTLIALITRPGTDSIPTSHTEIEIENLPRIYQSDTTHLQIEISYVKPQKNKKIPSSVTVNFHTFNYHPSKGKWYLTKYDIASLLPDFTILKINPDTLWFSPWFSAARKVPVVVNTTIPHPFELISLHLEPDSIPLLYRPSDGANFNEIHLGTIRLKNDRRHQTFTLPVKKYLPKGTHSNVKKITIRAEIGHWKPTHLLIHTLISDKSYLAHVYLEIPVDDHPSDAQQCIQIIQTPQGDFQVNHKPSTTNRRIRNLKLIGINAIDG</sequence>
<dbReference type="AlphaFoldDB" id="A0A369A3H2"/>
<gene>
    <name evidence="1" type="ORF">DES35_102326</name>
</gene>
<accession>A0A369A3H2</accession>
<reference evidence="1 2" key="1">
    <citation type="submission" date="2018-07" db="EMBL/GenBank/DDBJ databases">
        <title>Genomic Encyclopedia of Type Strains, Phase IV (KMG-IV): sequencing the most valuable type-strain genomes for metagenomic binning, comparative biology and taxonomic classification.</title>
        <authorList>
            <person name="Goeker M."/>
        </authorList>
    </citation>
    <scope>NUCLEOTIDE SEQUENCE [LARGE SCALE GENOMIC DNA]</scope>
    <source>
        <strain evidence="1 2">DSM 21410</strain>
    </source>
</reference>
<keyword evidence="2" id="KW-1185">Reference proteome</keyword>
<dbReference type="RefSeq" id="WP_125039413.1">
    <property type="nucleotide sequence ID" value="NZ_BHZF01000002.1"/>
</dbReference>
<evidence type="ECO:0000313" key="2">
    <source>
        <dbReference type="Proteomes" id="UP000253517"/>
    </source>
</evidence>
<dbReference type="Proteomes" id="UP000253517">
    <property type="component" value="Unassembled WGS sequence"/>
</dbReference>
<dbReference type="EMBL" id="QPJS01000002">
    <property type="protein sequence ID" value="RCX03870.1"/>
    <property type="molecule type" value="Genomic_DNA"/>
</dbReference>